<feature type="region of interest" description="Disordered" evidence="8">
    <location>
        <begin position="405"/>
        <end position="428"/>
    </location>
</feature>
<feature type="compositionally biased region" description="Acidic residues" evidence="8">
    <location>
        <begin position="102"/>
        <end position="126"/>
    </location>
</feature>
<feature type="binding site" evidence="7">
    <location>
        <position position="370"/>
    </location>
    <ligand>
        <name>Zn(2+)</name>
        <dbReference type="ChEBI" id="CHEBI:29105"/>
    </ligand>
</feature>
<dbReference type="InterPro" id="IPR026591">
    <property type="entry name" value="Sirtuin_cat_small_dom_sf"/>
</dbReference>
<feature type="compositionally biased region" description="Polar residues" evidence="8">
    <location>
        <begin position="1"/>
        <end position="32"/>
    </location>
</feature>
<evidence type="ECO:0000256" key="7">
    <source>
        <dbReference type="PROSITE-ProRule" id="PRU00236"/>
    </source>
</evidence>
<dbReference type="PROSITE" id="PS50305">
    <property type="entry name" value="SIRTUIN"/>
    <property type="match status" value="1"/>
</dbReference>
<evidence type="ECO:0000313" key="11">
    <source>
        <dbReference type="Proteomes" id="UP000027586"/>
    </source>
</evidence>
<evidence type="ECO:0000313" key="10">
    <source>
        <dbReference type="EMBL" id="CDH50924.1"/>
    </source>
</evidence>
<dbReference type="Pfam" id="PF02146">
    <property type="entry name" value="SIR2"/>
    <property type="match status" value="1"/>
</dbReference>
<gene>
    <name evidence="10" type="ORF">LCOR_02601.1</name>
</gene>
<dbReference type="InterPro" id="IPR029035">
    <property type="entry name" value="DHS-like_NAD/FAD-binding_dom"/>
</dbReference>
<evidence type="ECO:0000256" key="4">
    <source>
        <dbReference type="ARBA" id="ARBA00022723"/>
    </source>
</evidence>
<keyword evidence="11" id="KW-1185">Reference proteome</keyword>
<evidence type="ECO:0000256" key="8">
    <source>
        <dbReference type="SAM" id="MobiDB-lite"/>
    </source>
</evidence>
<dbReference type="InterPro" id="IPR003000">
    <property type="entry name" value="Sirtuin"/>
</dbReference>
<dbReference type="EMBL" id="CBTN010000008">
    <property type="protein sequence ID" value="CDH50924.1"/>
    <property type="molecule type" value="Genomic_DNA"/>
</dbReference>
<keyword evidence="3" id="KW-0808">Transferase</keyword>
<feature type="compositionally biased region" description="Polar residues" evidence="8">
    <location>
        <begin position="46"/>
        <end position="57"/>
    </location>
</feature>
<feature type="compositionally biased region" description="Low complexity" evidence="8">
    <location>
        <begin position="590"/>
        <end position="602"/>
    </location>
</feature>
<keyword evidence="6" id="KW-0520">NAD</keyword>
<dbReference type="SUPFAM" id="SSF52467">
    <property type="entry name" value="DHS-like NAD/FAD-binding domain"/>
    <property type="match status" value="1"/>
</dbReference>
<protein>
    <submittedName>
        <fullName evidence="10">Sir2-domain-containing protein</fullName>
    </submittedName>
</protein>
<dbReference type="VEuPathDB" id="FungiDB:LCOR_02601.1"/>
<feature type="compositionally biased region" description="Basic and acidic residues" evidence="8">
    <location>
        <begin position="33"/>
        <end position="45"/>
    </location>
</feature>
<keyword evidence="4 7" id="KW-0479">Metal-binding</keyword>
<evidence type="ECO:0000259" key="9">
    <source>
        <dbReference type="PROSITE" id="PS50305"/>
    </source>
</evidence>
<keyword evidence="5 7" id="KW-0862">Zinc</keyword>
<dbReference type="PANTHER" id="PTHR11085:SF9">
    <property type="entry name" value="NAD-DEPENDENT PROTEIN DEACETYLASE SIRTUIN-1"/>
    <property type="match status" value="1"/>
</dbReference>
<sequence>MQDPSASDKINPSIQHNSMLSDSTLSSAQNDSVNERSPKRQRIDEPSSTTASLSNAEENVGAVESDSSQIDIGGGGSSSSNTNDVQQQRPSTEENPSFCDQNFDDDDDDESDEDWADGANNDEDNDGGGSSSDESESSNYELITPAGIPEDDENEEFEYPWTSFTQEESDALQDEVKEIGLMKFMEKYLLNQQVPPLKLMEAFNVVMHPGAALALSELQQCAILRQVINRHLRKRNRLEHVNTLEDVVSLLAKANNVMIVTGAGVSVSCGIPDFRSETGIYSRLQEFELDDPQQMFDIKYFRENPQIFYSFAKELYPSNYEPSPSHLFVKLMEEKGKLLRNYTQNIDTLEHKANIKRIVNCHGSFATASCVTCGYKCDGKEIEQYIFQQKVPPCPKCAVEDADNALNKPRKDDDDDDDDDGRPKHQGISVMKPDITFFGESLPAEFDRLLALDTEVVDLLIVMGSSLKVSPVSEIMSQIPHSVPQILINRTPITHMTFDMQLLGDCDVIVPELCRMLGWDLRHEKLPGGSAQSDESLRQSKEDGDGDWVEIVDPVTKELKHKEKKIWRFRRDGLYTFPGAVVSDRYLEQSRSGAHASSSSSESEGESDNDNQPSEEQHHQQAEQVASTSEESGQPDTASNINDNNNSTIS</sequence>
<feature type="compositionally biased region" description="Polar residues" evidence="8">
    <location>
        <begin position="81"/>
        <end position="100"/>
    </location>
</feature>
<dbReference type="GO" id="GO:0046970">
    <property type="term" value="F:histone H4K16 deacetylase activity, NAD-dependent"/>
    <property type="evidence" value="ECO:0007669"/>
    <property type="project" value="TreeGrafter"/>
</dbReference>
<evidence type="ECO:0000256" key="1">
    <source>
        <dbReference type="ARBA" id="ARBA00001947"/>
    </source>
</evidence>
<evidence type="ECO:0000256" key="6">
    <source>
        <dbReference type="ARBA" id="ARBA00023027"/>
    </source>
</evidence>
<organism evidence="10 11">
    <name type="scientific">Lichtheimia corymbifera JMRC:FSU:9682</name>
    <dbReference type="NCBI Taxonomy" id="1263082"/>
    <lineage>
        <taxon>Eukaryota</taxon>
        <taxon>Fungi</taxon>
        <taxon>Fungi incertae sedis</taxon>
        <taxon>Mucoromycota</taxon>
        <taxon>Mucoromycotina</taxon>
        <taxon>Mucoromycetes</taxon>
        <taxon>Mucorales</taxon>
        <taxon>Lichtheimiaceae</taxon>
        <taxon>Lichtheimia</taxon>
    </lineage>
</organism>
<dbReference type="Proteomes" id="UP000027586">
    <property type="component" value="Unassembled WGS sequence"/>
</dbReference>
<feature type="region of interest" description="Disordered" evidence="8">
    <location>
        <begin position="1"/>
        <end position="139"/>
    </location>
</feature>
<dbReference type="Gene3D" id="3.40.50.1220">
    <property type="entry name" value="TPP-binding domain"/>
    <property type="match status" value="1"/>
</dbReference>
<feature type="binding site" evidence="7">
    <location>
        <position position="373"/>
    </location>
    <ligand>
        <name>Zn(2+)</name>
        <dbReference type="ChEBI" id="CHEBI:29105"/>
    </ligand>
</feature>
<feature type="binding site" evidence="7">
    <location>
        <position position="397"/>
    </location>
    <ligand>
        <name>Zn(2+)</name>
        <dbReference type="ChEBI" id="CHEBI:29105"/>
    </ligand>
</feature>
<dbReference type="OrthoDB" id="420264at2759"/>
<evidence type="ECO:0000256" key="5">
    <source>
        <dbReference type="ARBA" id="ARBA00022833"/>
    </source>
</evidence>
<dbReference type="GO" id="GO:0046872">
    <property type="term" value="F:metal ion binding"/>
    <property type="evidence" value="ECO:0007669"/>
    <property type="project" value="UniProtKB-KW"/>
</dbReference>
<evidence type="ECO:0000256" key="3">
    <source>
        <dbReference type="ARBA" id="ARBA00022679"/>
    </source>
</evidence>
<dbReference type="PANTHER" id="PTHR11085">
    <property type="entry name" value="NAD-DEPENDENT PROTEIN DEACYLASE SIRTUIN-5, MITOCHONDRIAL-RELATED"/>
    <property type="match status" value="1"/>
</dbReference>
<dbReference type="InterPro" id="IPR050134">
    <property type="entry name" value="NAD-dep_sirtuin_deacylases"/>
</dbReference>
<feature type="region of interest" description="Disordered" evidence="8">
    <location>
        <begin position="528"/>
        <end position="549"/>
    </location>
</feature>
<feature type="active site" description="Proton acceptor" evidence="7">
    <location>
        <position position="362"/>
    </location>
</feature>
<evidence type="ECO:0000256" key="2">
    <source>
        <dbReference type="ARBA" id="ARBA00006924"/>
    </source>
</evidence>
<dbReference type="InterPro" id="IPR026590">
    <property type="entry name" value="Ssirtuin_cat_dom"/>
</dbReference>
<feature type="compositionally biased region" description="Polar residues" evidence="8">
    <location>
        <begin position="625"/>
        <end position="635"/>
    </location>
</feature>
<feature type="compositionally biased region" description="Low complexity" evidence="8">
    <location>
        <begin position="636"/>
        <end position="650"/>
    </location>
</feature>
<dbReference type="GO" id="GO:0005634">
    <property type="term" value="C:nucleus"/>
    <property type="evidence" value="ECO:0007669"/>
    <property type="project" value="TreeGrafter"/>
</dbReference>
<comment type="caution">
    <text evidence="10">The sequence shown here is derived from an EMBL/GenBank/DDBJ whole genome shotgun (WGS) entry which is preliminary data.</text>
</comment>
<comment type="similarity">
    <text evidence="2">Belongs to the sirtuin family. Class I subfamily.</text>
</comment>
<comment type="cofactor">
    <cofactor evidence="1">
        <name>Zn(2+)</name>
        <dbReference type="ChEBI" id="CHEBI:29105"/>
    </cofactor>
</comment>
<feature type="domain" description="Deacetylase sirtuin-type" evidence="9">
    <location>
        <begin position="237"/>
        <end position="520"/>
    </location>
</feature>
<dbReference type="AlphaFoldDB" id="A0A068RLP8"/>
<feature type="region of interest" description="Disordered" evidence="8">
    <location>
        <begin position="588"/>
        <end position="650"/>
    </location>
</feature>
<dbReference type="GO" id="GO:0070403">
    <property type="term" value="F:NAD+ binding"/>
    <property type="evidence" value="ECO:0007669"/>
    <property type="project" value="InterPro"/>
</dbReference>
<proteinExistence type="inferred from homology"/>
<reference evidence="10" key="1">
    <citation type="submission" date="2013-08" db="EMBL/GenBank/DDBJ databases">
        <title>Gene expansion shapes genome architecture in the human pathogen Lichtheimia corymbifera: an evolutionary genomics analysis in the ancient terrestrial Mucorales (Mucoromycotina).</title>
        <authorList>
            <person name="Schwartze V.U."/>
            <person name="Winter S."/>
            <person name="Shelest E."/>
            <person name="Marcet-Houben M."/>
            <person name="Horn F."/>
            <person name="Wehner S."/>
            <person name="Hoffmann K."/>
            <person name="Riege K."/>
            <person name="Sammeth M."/>
            <person name="Nowrousian M."/>
            <person name="Valiante V."/>
            <person name="Linde J."/>
            <person name="Jacobsen I.D."/>
            <person name="Marz M."/>
            <person name="Brakhage A.A."/>
            <person name="Gabaldon T."/>
            <person name="Bocker S."/>
            <person name="Voigt K."/>
        </authorList>
    </citation>
    <scope>NUCLEOTIDE SEQUENCE [LARGE SCALE GENOMIC DNA]</scope>
    <source>
        <strain evidence="10">FSU 9682</strain>
    </source>
</reference>
<name>A0A068RLP8_9FUNG</name>
<dbReference type="STRING" id="1263082.A0A068RLP8"/>
<feature type="binding site" evidence="7">
    <location>
        <position position="394"/>
    </location>
    <ligand>
        <name>Zn(2+)</name>
        <dbReference type="ChEBI" id="CHEBI:29105"/>
    </ligand>
</feature>
<accession>A0A068RLP8</accession>
<dbReference type="Gene3D" id="3.30.1600.10">
    <property type="entry name" value="SIR2/SIRT2 'Small Domain"/>
    <property type="match status" value="1"/>
</dbReference>